<evidence type="ECO:0000313" key="10">
    <source>
        <dbReference type="Proteomes" id="UP000216446"/>
    </source>
</evidence>
<keyword evidence="3 7" id="KW-0479">Metal-binding</keyword>
<evidence type="ECO:0000259" key="8">
    <source>
        <dbReference type="PROSITE" id="PS51373"/>
    </source>
</evidence>
<dbReference type="GO" id="GO:0019646">
    <property type="term" value="P:aerobic electron transport chain"/>
    <property type="evidence" value="ECO:0007669"/>
    <property type="project" value="InterPro"/>
</dbReference>
<proteinExistence type="inferred from homology"/>
<dbReference type="GO" id="GO:0046872">
    <property type="term" value="F:metal ion binding"/>
    <property type="evidence" value="ECO:0007669"/>
    <property type="project" value="UniProtKB-KW"/>
</dbReference>
<accession>A0A259TV82</accession>
<comment type="function">
    <text evidence="7">Specific class of high-redox-potential 4Fe-4S ferredoxins. Functions in anaerobic electron transport in most purple and in some other photosynthetic bacteria and in at least one genus (Paracoccus) of halophilic, denitrifying bacteria.</text>
</comment>
<evidence type="ECO:0000256" key="7">
    <source>
        <dbReference type="RuleBase" id="RU000620"/>
    </source>
</evidence>
<keyword evidence="5 7" id="KW-0408">Iron</keyword>
<dbReference type="EMBL" id="MQWB01000001">
    <property type="protein sequence ID" value="OZC01653.1"/>
    <property type="molecule type" value="Genomic_DNA"/>
</dbReference>
<dbReference type="Gene3D" id="4.10.490.10">
    <property type="entry name" value="High potential iron-sulphur protein"/>
    <property type="match status" value="1"/>
</dbReference>
<evidence type="ECO:0000256" key="2">
    <source>
        <dbReference type="ARBA" id="ARBA00022485"/>
    </source>
</evidence>
<evidence type="ECO:0000256" key="1">
    <source>
        <dbReference type="ARBA" id="ARBA00022448"/>
    </source>
</evidence>
<name>A0A259TV82_9BACT</name>
<keyword evidence="2 7" id="KW-0004">4Fe-4S</keyword>
<dbReference type="PROSITE" id="PS51318">
    <property type="entry name" value="TAT"/>
    <property type="match status" value="1"/>
</dbReference>
<comment type="caution">
    <text evidence="9">The sequence shown here is derived from an EMBL/GenBank/DDBJ whole genome shotgun (WGS) entry which is preliminary data.</text>
</comment>
<comment type="similarity">
    <text evidence="7">Belongs to the high-potential iron-sulfur protein (HiPIP) family.</text>
</comment>
<dbReference type="PROSITE" id="PS51373">
    <property type="entry name" value="HIPIP"/>
    <property type="match status" value="1"/>
</dbReference>
<dbReference type="Pfam" id="PF01355">
    <property type="entry name" value="HIPIP"/>
    <property type="match status" value="1"/>
</dbReference>
<dbReference type="AlphaFoldDB" id="A0A259TV82"/>
<dbReference type="RefSeq" id="WP_094545273.1">
    <property type="nucleotide sequence ID" value="NZ_MQWB01000001.1"/>
</dbReference>
<comment type="subunit">
    <text evidence="7">Homodimer.</text>
</comment>
<reference evidence="9 10" key="1">
    <citation type="submission" date="2016-11" db="EMBL/GenBank/DDBJ databases">
        <title>Study of marine rhodopsin-containing bacteria.</title>
        <authorList>
            <person name="Yoshizawa S."/>
            <person name="Kumagai Y."/>
            <person name="Kogure K."/>
        </authorList>
    </citation>
    <scope>NUCLEOTIDE SEQUENCE [LARGE SCALE GENOMIC DNA]</scope>
    <source>
        <strain evidence="9 10">SG-29</strain>
    </source>
</reference>
<dbReference type="InterPro" id="IPR036369">
    <property type="entry name" value="HIPIP_sf"/>
</dbReference>
<evidence type="ECO:0000256" key="4">
    <source>
        <dbReference type="ARBA" id="ARBA00022982"/>
    </source>
</evidence>
<evidence type="ECO:0000256" key="3">
    <source>
        <dbReference type="ARBA" id="ARBA00022723"/>
    </source>
</evidence>
<evidence type="ECO:0000256" key="5">
    <source>
        <dbReference type="ARBA" id="ARBA00023004"/>
    </source>
</evidence>
<dbReference type="SUPFAM" id="SSF57652">
    <property type="entry name" value="HIPIP (high potential iron protein)"/>
    <property type="match status" value="1"/>
</dbReference>
<evidence type="ECO:0000256" key="6">
    <source>
        <dbReference type="ARBA" id="ARBA00023014"/>
    </source>
</evidence>
<dbReference type="GO" id="GO:0009055">
    <property type="term" value="F:electron transfer activity"/>
    <property type="evidence" value="ECO:0007669"/>
    <property type="project" value="InterPro"/>
</dbReference>
<dbReference type="Proteomes" id="UP000216446">
    <property type="component" value="Unassembled WGS sequence"/>
</dbReference>
<keyword evidence="6 7" id="KW-0411">Iron-sulfur</keyword>
<dbReference type="InParanoid" id="A0A259TV82"/>
<dbReference type="PROSITE" id="PS51257">
    <property type="entry name" value="PROKAR_LIPOPROTEIN"/>
    <property type="match status" value="1"/>
</dbReference>
<organism evidence="9 10">
    <name type="scientific">Rubricoccus marinus</name>
    <dbReference type="NCBI Taxonomy" id="716817"/>
    <lineage>
        <taxon>Bacteria</taxon>
        <taxon>Pseudomonadati</taxon>
        <taxon>Rhodothermota</taxon>
        <taxon>Rhodothermia</taxon>
        <taxon>Rhodothermales</taxon>
        <taxon>Rubricoccaceae</taxon>
        <taxon>Rubricoccus</taxon>
    </lineage>
</organism>
<keyword evidence="10" id="KW-1185">Reference proteome</keyword>
<evidence type="ECO:0000313" key="9">
    <source>
        <dbReference type="EMBL" id="OZC01653.1"/>
    </source>
</evidence>
<protein>
    <recommendedName>
        <fullName evidence="7">High-potential iron-sulfur protein</fullName>
        <shortName evidence="7">HiPIP</shortName>
    </recommendedName>
</protein>
<keyword evidence="4 7" id="KW-0249">Electron transport</keyword>
<sequence>MPNSVSRRDFLARFAAAGAVVSASGLLTACGGGGAPTTAAACEGYASVAPADLQIRQTFQYVDQTPNAAQNCANCASYIAPAGEGACGGCKLFAGPVVANGYCTGWAAMPAA</sequence>
<dbReference type="GO" id="GO:0051539">
    <property type="term" value="F:4 iron, 4 sulfur cluster binding"/>
    <property type="evidence" value="ECO:0007669"/>
    <property type="project" value="UniProtKB-KW"/>
</dbReference>
<feature type="domain" description="High potential iron-sulfur proteins family profile" evidence="8">
    <location>
        <begin position="43"/>
        <end position="111"/>
    </location>
</feature>
<dbReference type="OrthoDB" id="671811at2"/>
<dbReference type="InterPro" id="IPR006311">
    <property type="entry name" value="TAT_signal"/>
</dbReference>
<gene>
    <name evidence="9" type="ORF">BSZ36_00840</name>
</gene>
<dbReference type="InterPro" id="IPR000170">
    <property type="entry name" value="High_potential_FeS_prot"/>
</dbReference>
<keyword evidence="1 7" id="KW-0813">Transport</keyword>